<keyword evidence="2" id="KW-1185">Reference proteome</keyword>
<reference evidence="1 2" key="1">
    <citation type="journal article" date="2011" name="Stand. Genomic Sci.">
        <title>Complete genome sequence of Syntrophobotulus glycolicus type strain (FlGlyR).</title>
        <authorList>
            <person name="Han C."/>
            <person name="Mwirichia R."/>
            <person name="Chertkov O."/>
            <person name="Held B."/>
            <person name="Lapidus A."/>
            <person name="Nolan M."/>
            <person name="Lucas S."/>
            <person name="Hammon N."/>
            <person name="Deshpande S."/>
            <person name="Cheng J.F."/>
            <person name="Tapia R."/>
            <person name="Goodwin L."/>
            <person name="Pitluck S."/>
            <person name="Huntemann M."/>
            <person name="Liolios K."/>
            <person name="Ivanova N."/>
            <person name="Pagani I."/>
            <person name="Mavromatis K."/>
            <person name="Ovchinikova G."/>
            <person name="Pati A."/>
            <person name="Chen A."/>
            <person name="Palaniappan K."/>
            <person name="Land M."/>
            <person name="Hauser L."/>
            <person name="Brambilla E.M."/>
            <person name="Rohde M."/>
            <person name="Spring S."/>
            <person name="Sikorski J."/>
            <person name="Goker M."/>
            <person name="Woyke T."/>
            <person name="Bristow J."/>
            <person name="Eisen J.A."/>
            <person name="Markowitz V."/>
            <person name="Hugenholtz P."/>
            <person name="Kyrpides N.C."/>
            <person name="Klenk H.P."/>
            <person name="Detter J.C."/>
        </authorList>
    </citation>
    <scope>NUCLEOTIDE SEQUENCE [LARGE SCALE GENOMIC DNA]</scope>
    <source>
        <strain evidence="2">DSM 8271 / FlGlyR</strain>
    </source>
</reference>
<dbReference type="Proteomes" id="UP000007488">
    <property type="component" value="Chromosome"/>
</dbReference>
<sequence length="57" mass="6866">MVCGKEVNMDKKYTHIHLYVKEYDKCEQFLVLDFVERMVRVSSFAEGKEYQTICRNL</sequence>
<name>F0T1A4_SYNGF</name>
<evidence type="ECO:0000313" key="2">
    <source>
        <dbReference type="Proteomes" id="UP000007488"/>
    </source>
</evidence>
<dbReference type="EMBL" id="CP002547">
    <property type="protein sequence ID" value="ADY55168.1"/>
    <property type="molecule type" value="Genomic_DNA"/>
</dbReference>
<reference evidence="2" key="2">
    <citation type="submission" date="2011-02" db="EMBL/GenBank/DDBJ databases">
        <title>The complete genome of Syntrophobotulus glycolicus DSM 8271.</title>
        <authorList>
            <person name="Lucas S."/>
            <person name="Copeland A."/>
            <person name="Lapidus A."/>
            <person name="Bruce D."/>
            <person name="Goodwin L."/>
            <person name="Pitluck S."/>
            <person name="Kyrpides N."/>
            <person name="Mavromatis K."/>
            <person name="Pagani I."/>
            <person name="Ivanova N."/>
            <person name="Mikhailova N."/>
            <person name="Chertkov O."/>
            <person name="Held B."/>
            <person name="Detter J.C."/>
            <person name="Tapia R."/>
            <person name="Han C."/>
            <person name="Land M."/>
            <person name="Hauser L."/>
            <person name="Markowitz V."/>
            <person name="Cheng J.-F."/>
            <person name="Hugenholtz P."/>
            <person name="Woyke T."/>
            <person name="Wu D."/>
            <person name="Spring S."/>
            <person name="Schroeder M."/>
            <person name="Brambilla E."/>
            <person name="Klenk H.-P."/>
            <person name="Eisen J.A."/>
        </authorList>
    </citation>
    <scope>NUCLEOTIDE SEQUENCE [LARGE SCALE GENOMIC DNA]</scope>
    <source>
        <strain evidence="2">DSM 8271 / FlGlyR</strain>
    </source>
</reference>
<dbReference type="KEGG" id="sgy:Sgly_0815"/>
<dbReference type="AlphaFoldDB" id="F0T1A4"/>
<accession>F0T1A4</accession>
<organism evidence="1 2">
    <name type="scientific">Syntrophobotulus glycolicus (strain DSM 8271 / FlGlyR)</name>
    <dbReference type="NCBI Taxonomy" id="645991"/>
    <lineage>
        <taxon>Bacteria</taxon>
        <taxon>Bacillati</taxon>
        <taxon>Bacillota</taxon>
        <taxon>Clostridia</taxon>
        <taxon>Eubacteriales</taxon>
        <taxon>Desulfitobacteriaceae</taxon>
        <taxon>Syntrophobotulus</taxon>
    </lineage>
</organism>
<evidence type="ECO:0000313" key="1">
    <source>
        <dbReference type="EMBL" id="ADY55168.1"/>
    </source>
</evidence>
<dbReference type="STRING" id="645991.Sgly_0815"/>
<dbReference type="HOGENOM" id="CLU_2995072_0_0_9"/>
<proteinExistence type="predicted"/>
<protein>
    <submittedName>
        <fullName evidence="1">Uncharacterized protein</fullName>
    </submittedName>
</protein>
<gene>
    <name evidence="1" type="ordered locus">Sgly_0815</name>
</gene>